<dbReference type="SFLD" id="SFLDS00003">
    <property type="entry name" value="Haloacid_Dehalogenase"/>
    <property type="match status" value="1"/>
</dbReference>
<organism evidence="4 5">
    <name type="scientific">Chimaeribacter coloradensis</name>
    <dbReference type="NCBI Taxonomy" id="2060068"/>
    <lineage>
        <taxon>Bacteria</taxon>
        <taxon>Pseudomonadati</taxon>
        <taxon>Pseudomonadota</taxon>
        <taxon>Gammaproteobacteria</taxon>
        <taxon>Enterobacterales</taxon>
        <taxon>Yersiniaceae</taxon>
        <taxon>Chimaeribacter</taxon>
    </lineage>
</organism>
<dbReference type="PANTHER" id="PTHR10000:SF8">
    <property type="entry name" value="HAD SUPERFAMILY HYDROLASE-LIKE, TYPE 3"/>
    <property type="match status" value="1"/>
</dbReference>
<dbReference type="RefSeq" id="WP_101826705.1">
    <property type="nucleotide sequence ID" value="NZ_PJZH01000032.1"/>
</dbReference>
<gene>
    <name evidence="4" type="ORF">CYR32_19075</name>
</gene>
<protein>
    <submittedName>
        <fullName evidence="4">Mannosyl-3-phosphoglycerate phosphatase-related protein</fullName>
    </submittedName>
</protein>
<dbReference type="SFLD" id="SFLDG01140">
    <property type="entry name" value="C2.B:_Phosphomannomutase_and_P"/>
    <property type="match status" value="1"/>
</dbReference>
<dbReference type="Gene3D" id="3.30.980.20">
    <property type="entry name" value="Putative mannosyl-3-phosphoglycerate phosphatase, domain 2"/>
    <property type="match status" value="1"/>
</dbReference>
<evidence type="ECO:0000256" key="2">
    <source>
        <dbReference type="ARBA" id="ARBA00022801"/>
    </source>
</evidence>
<dbReference type="OrthoDB" id="193379at2"/>
<keyword evidence="2" id="KW-0378">Hydrolase</keyword>
<sequence length="274" mass="30696">MPYLDNSLLIFTDLDGSLLDHDDYSWKPAQGWLTRLAEHQVPVVITTSKTAAEVTALQQALNLTDVPFIAENGAVIALPESWGDHLAWPRKVFGAEYGEIRKIIDALRLRYDFECRGFGDVDAAQVADWTGLQPDEARLAMAREGSEPLVWFGDERDLKRFEGYLNQEGLMLTRGGRFWHVMGAGVSKGQAVQWLAGEYRRLRGHPMVTIGLGDGPNDLSMLEAVDHAVVIRGHHDQPMPLANEQHDRVFRTTLYGPQGWKQGLDHFIHKSGQA</sequence>
<dbReference type="NCBIfam" id="TIGR01486">
    <property type="entry name" value="HAD-SF-IIB-MPGP"/>
    <property type="match status" value="1"/>
</dbReference>
<dbReference type="NCBIfam" id="TIGR01484">
    <property type="entry name" value="HAD-SF-IIB"/>
    <property type="match status" value="1"/>
</dbReference>
<dbReference type="Gene3D" id="3.40.50.1000">
    <property type="entry name" value="HAD superfamily/HAD-like"/>
    <property type="match status" value="1"/>
</dbReference>
<reference evidence="4 5" key="1">
    <citation type="submission" date="2017-12" db="EMBL/GenBank/DDBJ databases">
        <title>Characterization of six clinical isolates of Enterochimera gen. nov., a novel genus of the Yersiniaciae family and the three species Enterochimera arupensis sp. nov., Enterochimera coloradensis sp. nov, and Enterochimera californica sp. nov.</title>
        <authorList>
            <person name="Rossi A."/>
            <person name="Fisher M."/>
        </authorList>
    </citation>
    <scope>NUCLEOTIDE SEQUENCE [LARGE SCALE GENOMIC DNA]</scope>
    <source>
        <strain evidence="5">2016-Iso4</strain>
    </source>
</reference>
<proteinExistence type="predicted"/>
<dbReference type="Pfam" id="PF08282">
    <property type="entry name" value="Hydrolase_3"/>
    <property type="match status" value="2"/>
</dbReference>
<evidence type="ECO:0000256" key="1">
    <source>
        <dbReference type="ARBA" id="ARBA00022723"/>
    </source>
</evidence>
<dbReference type="SUPFAM" id="SSF56784">
    <property type="entry name" value="HAD-like"/>
    <property type="match status" value="1"/>
</dbReference>
<keyword evidence="1" id="KW-0479">Metal-binding</keyword>
<dbReference type="GO" id="GO:0051479">
    <property type="term" value="P:mannosylglycerate biosynthetic process"/>
    <property type="evidence" value="ECO:0007669"/>
    <property type="project" value="InterPro"/>
</dbReference>
<dbReference type="PANTHER" id="PTHR10000">
    <property type="entry name" value="PHOSPHOSERINE PHOSPHATASE"/>
    <property type="match status" value="1"/>
</dbReference>
<keyword evidence="3" id="KW-0460">Magnesium</keyword>
<dbReference type="SFLD" id="SFLDG01142">
    <property type="entry name" value="C2.B.2:_Mannosyl-3-phosphoglyc"/>
    <property type="match status" value="1"/>
</dbReference>
<keyword evidence="5" id="KW-1185">Reference proteome</keyword>
<dbReference type="EMBL" id="PJZH01000032">
    <property type="protein sequence ID" value="PLR30311.1"/>
    <property type="molecule type" value="Genomic_DNA"/>
</dbReference>
<dbReference type="InterPro" id="IPR036412">
    <property type="entry name" value="HAD-like_sf"/>
</dbReference>
<dbReference type="Proteomes" id="UP000234503">
    <property type="component" value="Unassembled WGS sequence"/>
</dbReference>
<evidence type="ECO:0000313" key="5">
    <source>
        <dbReference type="Proteomes" id="UP000234503"/>
    </source>
</evidence>
<dbReference type="GO" id="GO:0050531">
    <property type="term" value="F:mannosyl-3-phosphoglycerate phosphatase activity"/>
    <property type="evidence" value="ECO:0007669"/>
    <property type="project" value="InterPro"/>
</dbReference>
<dbReference type="GO" id="GO:0000287">
    <property type="term" value="F:magnesium ion binding"/>
    <property type="evidence" value="ECO:0007669"/>
    <property type="project" value="TreeGrafter"/>
</dbReference>
<dbReference type="NCBIfam" id="NF002976">
    <property type="entry name" value="PRK03669.1"/>
    <property type="match status" value="1"/>
</dbReference>
<dbReference type="InterPro" id="IPR006379">
    <property type="entry name" value="HAD-SF_hydro_IIB"/>
</dbReference>
<dbReference type="InterPro" id="IPR006381">
    <property type="entry name" value="HAD-SF-IIB-MPGP"/>
</dbReference>
<comment type="caution">
    <text evidence="4">The sequence shown here is derived from an EMBL/GenBank/DDBJ whole genome shotgun (WGS) entry which is preliminary data.</text>
</comment>
<name>A0A2N5DU76_9GAMM</name>
<evidence type="ECO:0000313" key="4">
    <source>
        <dbReference type="EMBL" id="PLR30311.1"/>
    </source>
</evidence>
<dbReference type="GO" id="GO:0005829">
    <property type="term" value="C:cytosol"/>
    <property type="evidence" value="ECO:0007669"/>
    <property type="project" value="TreeGrafter"/>
</dbReference>
<accession>A0A2N5DU76</accession>
<dbReference type="AlphaFoldDB" id="A0A2N5DU76"/>
<dbReference type="InterPro" id="IPR023214">
    <property type="entry name" value="HAD_sf"/>
</dbReference>
<evidence type="ECO:0000256" key="3">
    <source>
        <dbReference type="ARBA" id="ARBA00022842"/>
    </source>
</evidence>